<protein>
    <submittedName>
        <fullName evidence="5">3-oxoacyl-[acyl-carrier-protein] synthase, KASII (EC)</fullName>
        <ecNumber evidence="5">2.3.1.179</ecNumber>
    </submittedName>
</protein>
<dbReference type="InterPro" id="IPR014030">
    <property type="entry name" value="Ketoacyl_synth_N"/>
</dbReference>
<dbReference type="GO" id="GO:0004315">
    <property type="term" value="F:3-oxoacyl-[acyl-carrier-protein] synthase activity"/>
    <property type="evidence" value="ECO:0007669"/>
    <property type="project" value="UniProtKB-EC"/>
</dbReference>
<dbReference type="CDD" id="cd00834">
    <property type="entry name" value="KAS_I_II"/>
    <property type="match status" value="1"/>
</dbReference>
<evidence type="ECO:0000256" key="2">
    <source>
        <dbReference type="ARBA" id="ARBA00022679"/>
    </source>
</evidence>
<gene>
    <name evidence="5" type="ORF">HELGO_WM17535</name>
</gene>
<evidence type="ECO:0000259" key="4">
    <source>
        <dbReference type="PROSITE" id="PS52004"/>
    </source>
</evidence>
<sequence length="370" mass="39902">MNKKNKVFITATSSNSCAGNNDATLFHHICEGKSGILQDTNYFHNATPAIGKLFSTTTFDETLIAQCENILNQSHLENFNETLLIVGSSVGGMCRSEEIYFETQSYKNIDPNFHHINAIKNILNAKFEFYDHISFSTACTSSANALGYAYEVLSKGLYKNALVIGADSLSQITVGGFLSLGVLSSSPCKPFDTHRNGMNVAEAIACLLLENEVRSTAVELCGVGYSSDAYHMTHPHPDGEGAMLAMSRALKSAGIEAKEIDYINAHGTGTIANDRAEAHAIAQLFPSQPYVSSSKSITGHTLGAAGALEAIVACMVVKEQQVPQNSFLEVPENSRLNLTLETQNVWINYVLSNSFAFGGNNCSLVFGKLS</sequence>
<proteinExistence type="inferred from homology"/>
<comment type="similarity">
    <text evidence="1 3">Belongs to the thiolase-like superfamily. Beta-ketoacyl-ACP synthases family.</text>
</comment>
<organism evidence="5">
    <name type="scientific">uncultured Sulfurovum sp</name>
    <dbReference type="NCBI Taxonomy" id="269237"/>
    <lineage>
        <taxon>Bacteria</taxon>
        <taxon>Pseudomonadati</taxon>
        <taxon>Campylobacterota</taxon>
        <taxon>Epsilonproteobacteria</taxon>
        <taxon>Campylobacterales</taxon>
        <taxon>Sulfurovaceae</taxon>
        <taxon>Sulfurovum</taxon>
        <taxon>environmental samples</taxon>
    </lineage>
</organism>
<dbReference type="InterPro" id="IPR020841">
    <property type="entry name" value="PKS_Beta-ketoAc_synthase_dom"/>
</dbReference>
<evidence type="ECO:0000313" key="5">
    <source>
        <dbReference type="EMBL" id="CAA6818474.1"/>
    </source>
</evidence>
<dbReference type="GO" id="GO:0005829">
    <property type="term" value="C:cytosol"/>
    <property type="evidence" value="ECO:0007669"/>
    <property type="project" value="TreeGrafter"/>
</dbReference>
<dbReference type="EMBL" id="CACVAU010000054">
    <property type="protein sequence ID" value="CAA6818474.1"/>
    <property type="molecule type" value="Genomic_DNA"/>
</dbReference>
<dbReference type="InterPro" id="IPR014031">
    <property type="entry name" value="Ketoacyl_synth_C"/>
</dbReference>
<dbReference type="InterPro" id="IPR000794">
    <property type="entry name" value="Beta-ketoacyl_synthase"/>
</dbReference>
<dbReference type="AlphaFoldDB" id="A0A6S6TGM1"/>
<reference evidence="5" key="1">
    <citation type="submission" date="2020-01" db="EMBL/GenBank/DDBJ databases">
        <authorList>
            <person name="Meier V. D."/>
            <person name="Meier V D."/>
        </authorList>
    </citation>
    <scope>NUCLEOTIDE SEQUENCE</scope>
    <source>
        <strain evidence="5">HLG_WM_MAG_05</strain>
    </source>
</reference>
<dbReference type="GO" id="GO:0006633">
    <property type="term" value="P:fatty acid biosynthetic process"/>
    <property type="evidence" value="ECO:0007669"/>
    <property type="project" value="TreeGrafter"/>
</dbReference>
<dbReference type="SMART" id="SM00825">
    <property type="entry name" value="PKS_KS"/>
    <property type="match status" value="1"/>
</dbReference>
<dbReference type="SUPFAM" id="SSF53901">
    <property type="entry name" value="Thiolase-like"/>
    <property type="match status" value="2"/>
</dbReference>
<dbReference type="EC" id="2.3.1.179" evidence="5"/>
<name>A0A6S6TGM1_9BACT</name>
<evidence type="ECO:0000256" key="1">
    <source>
        <dbReference type="ARBA" id="ARBA00008467"/>
    </source>
</evidence>
<dbReference type="PANTHER" id="PTHR11712">
    <property type="entry name" value="POLYKETIDE SYNTHASE-RELATED"/>
    <property type="match status" value="1"/>
</dbReference>
<dbReference type="Gene3D" id="3.40.47.10">
    <property type="match status" value="1"/>
</dbReference>
<evidence type="ECO:0000256" key="3">
    <source>
        <dbReference type="RuleBase" id="RU003694"/>
    </source>
</evidence>
<dbReference type="Pfam" id="PF00109">
    <property type="entry name" value="ketoacyl-synt"/>
    <property type="match status" value="1"/>
</dbReference>
<keyword evidence="5" id="KW-0012">Acyltransferase</keyword>
<dbReference type="Pfam" id="PF02801">
    <property type="entry name" value="Ketoacyl-synt_C"/>
    <property type="match status" value="1"/>
</dbReference>
<accession>A0A6S6TGM1</accession>
<feature type="domain" description="Ketosynthase family 3 (KS3)" evidence="4">
    <location>
        <begin position="4"/>
        <end position="368"/>
    </location>
</feature>
<keyword evidence="2 3" id="KW-0808">Transferase</keyword>
<dbReference type="PANTHER" id="PTHR11712:SF320">
    <property type="entry name" value="BETA-KETOACYL SYNTHASE"/>
    <property type="match status" value="1"/>
</dbReference>
<dbReference type="PROSITE" id="PS52004">
    <property type="entry name" value="KS3_2"/>
    <property type="match status" value="1"/>
</dbReference>
<dbReference type="InterPro" id="IPR016039">
    <property type="entry name" value="Thiolase-like"/>
</dbReference>